<dbReference type="Pfam" id="PF03706">
    <property type="entry name" value="LPG_synthase_TM"/>
    <property type="match status" value="1"/>
</dbReference>
<protein>
    <submittedName>
        <fullName evidence="7">Flippase-like domain-containing protein</fullName>
    </submittedName>
</protein>
<feature type="transmembrane region" description="Helical" evidence="6">
    <location>
        <begin position="77"/>
        <end position="96"/>
    </location>
</feature>
<evidence type="ECO:0000313" key="7">
    <source>
        <dbReference type="EMBL" id="TET92273.1"/>
    </source>
</evidence>
<comment type="caution">
    <text evidence="7">The sequence shown here is derived from an EMBL/GenBank/DDBJ whole genome shotgun (WGS) entry which is preliminary data.</text>
</comment>
<dbReference type="InterPro" id="IPR022791">
    <property type="entry name" value="L-PG_synthase/AglD"/>
</dbReference>
<keyword evidence="5 6" id="KW-0472">Membrane</keyword>
<dbReference type="GO" id="GO:0005886">
    <property type="term" value="C:plasma membrane"/>
    <property type="evidence" value="ECO:0007669"/>
    <property type="project" value="UniProtKB-SubCell"/>
</dbReference>
<dbReference type="EMBL" id="SOIJ01000230">
    <property type="protein sequence ID" value="TET92273.1"/>
    <property type="molecule type" value="Genomic_DNA"/>
</dbReference>
<feature type="transmembrane region" description="Helical" evidence="6">
    <location>
        <begin position="156"/>
        <end position="176"/>
    </location>
</feature>
<feature type="transmembrane region" description="Helical" evidence="6">
    <location>
        <begin position="221"/>
        <end position="247"/>
    </location>
</feature>
<sequence length="334" mass="37434">MKRKIVVIISTVVGLTVLILIFYLAGIQNVFFEIGQIGLLGAVVFIANALFILLLFTFSWQIILASYGCRLSFRDVFAARVIGFAVSYLTPSMYIGGEPLRAYMISKRHQLPITKVGATVVVDKFLELGAGLFFIYLGSIWTLIEYSLPRKIYLTLFIVNILFGAGMGMLLFNFLYESKLFTSLATLLERINPLSKIIRKIKPEISKLEDDVFLAFNQHRLITLLAFCIKLSAGLLVFIKPALFFYFLKTVFKLSELALLFALTHLVLALQFTPGALGIFELGEVGVFKLVGIGPNRALAFSLMVRVTDLLGVAVALFLVFRLGWRGFWEKRGE</sequence>
<dbReference type="AlphaFoldDB" id="A0A523YL17"/>
<evidence type="ECO:0000256" key="4">
    <source>
        <dbReference type="ARBA" id="ARBA00022989"/>
    </source>
</evidence>
<dbReference type="PANTHER" id="PTHR39087">
    <property type="entry name" value="UPF0104 MEMBRANE PROTEIN MJ1595"/>
    <property type="match status" value="1"/>
</dbReference>
<accession>A0A523YL17</accession>
<evidence type="ECO:0000256" key="1">
    <source>
        <dbReference type="ARBA" id="ARBA00004651"/>
    </source>
</evidence>
<feature type="transmembrane region" description="Helical" evidence="6">
    <location>
        <begin position="5"/>
        <end position="25"/>
    </location>
</feature>
<feature type="transmembrane region" description="Helical" evidence="6">
    <location>
        <begin position="125"/>
        <end position="144"/>
    </location>
</feature>
<feature type="transmembrane region" description="Helical" evidence="6">
    <location>
        <begin position="37"/>
        <end position="65"/>
    </location>
</feature>
<evidence type="ECO:0000256" key="3">
    <source>
        <dbReference type="ARBA" id="ARBA00022692"/>
    </source>
</evidence>
<dbReference type="PANTHER" id="PTHR39087:SF2">
    <property type="entry name" value="UPF0104 MEMBRANE PROTEIN MJ1595"/>
    <property type="match status" value="1"/>
</dbReference>
<organism evidence="7 8">
    <name type="scientific">Aerophobetes bacterium</name>
    <dbReference type="NCBI Taxonomy" id="2030807"/>
    <lineage>
        <taxon>Bacteria</taxon>
        <taxon>Candidatus Aerophobota</taxon>
    </lineage>
</organism>
<evidence type="ECO:0000256" key="2">
    <source>
        <dbReference type="ARBA" id="ARBA00022475"/>
    </source>
</evidence>
<dbReference type="Proteomes" id="UP000316925">
    <property type="component" value="Unassembled WGS sequence"/>
</dbReference>
<keyword evidence="2" id="KW-1003">Cell membrane</keyword>
<reference evidence="7 8" key="1">
    <citation type="submission" date="2019-03" db="EMBL/GenBank/DDBJ databases">
        <title>Metabolic potential of uncultured bacteria and archaea associated with petroleum seepage in deep-sea sediments.</title>
        <authorList>
            <person name="Dong X."/>
            <person name="Hubert C."/>
        </authorList>
    </citation>
    <scope>NUCLEOTIDE SEQUENCE [LARGE SCALE GENOMIC DNA]</scope>
    <source>
        <strain evidence="7">E29_bin28</strain>
    </source>
</reference>
<name>A0A523YL17_UNCAE</name>
<keyword evidence="4 6" id="KW-1133">Transmembrane helix</keyword>
<feature type="transmembrane region" description="Helical" evidence="6">
    <location>
        <begin position="300"/>
        <end position="325"/>
    </location>
</feature>
<evidence type="ECO:0000256" key="5">
    <source>
        <dbReference type="ARBA" id="ARBA00023136"/>
    </source>
</evidence>
<dbReference type="NCBIfam" id="TIGR00374">
    <property type="entry name" value="flippase-like domain"/>
    <property type="match status" value="1"/>
</dbReference>
<comment type="subcellular location">
    <subcellularLocation>
        <location evidence="1">Cell membrane</location>
        <topology evidence="1">Multi-pass membrane protein</topology>
    </subcellularLocation>
</comment>
<evidence type="ECO:0000313" key="8">
    <source>
        <dbReference type="Proteomes" id="UP000316925"/>
    </source>
</evidence>
<proteinExistence type="predicted"/>
<gene>
    <name evidence="7" type="ORF">E3J33_04075</name>
</gene>
<evidence type="ECO:0000256" key="6">
    <source>
        <dbReference type="SAM" id="Phobius"/>
    </source>
</evidence>
<keyword evidence="3 6" id="KW-0812">Transmembrane</keyword>
<feature type="transmembrane region" description="Helical" evidence="6">
    <location>
        <begin position="259"/>
        <end position="280"/>
    </location>
</feature>